<reference evidence="2" key="2">
    <citation type="submission" date="2019-01" db="EMBL/GenBank/DDBJ databases">
        <title>Genome sequence of Desulfonema ishimotonii strain Tokyo 01.</title>
        <authorList>
            <person name="Fukui M."/>
        </authorList>
    </citation>
    <scope>NUCLEOTIDE SEQUENCE [LARGE SCALE GENOMIC DNA]</scope>
    <source>
        <strain evidence="2">Tokyo 01</strain>
    </source>
</reference>
<reference evidence="2" key="1">
    <citation type="submission" date="2017-11" db="EMBL/GenBank/DDBJ databases">
        <authorList>
            <person name="Watanabe M."/>
            <person name="Kojima H."/>
        </authorList>
    </citation>
    <scope>NUCLEOTIDE SEQUENCE [LARGE SCALE GENOMIC DNA]</scope>
    <source>
        <strain evidence="2">Tokyo 01</strain>
    </source>
</reference>
<organism evidence="1 2">
    <name type="scientific">Desulfonema ishimotonii</name>
    <dbReference type="NCBI Taxonomy" id="45657"/>
    <lineage>
        <taxon>Bacteria</taxon>
        <taxon>Pseudomonadati</taxon>
        <taxon>Thermodesulfobacteriota</taxon>
        <taxon>Desulfobacteria</taxon>
        <taxon>Desulfobacterales</taxon>
        <taxon>Desulfococcaceae</taxon>
        <taxon>Desulfonema</taxon>
    </lineage>
</organism>
<evidence type="ECO:0000313" key="1">
    <source>
        <dbReference type="EMBL" id="GBC60861.1"/>
    </source>
</evidence>
<dbReference type="EMBL" id="BEXT01000001">
    <property type="protein sequence ID" value="GBC60861.1"/>
    <property type="molecule type" value="Genomic_DNA"/>
</dbReference>
<name>A0A401FV74_9BACT</name>
<dbReference type="OrthoDB" id="5525004at2"/>
<dbReference type="AlphaFoldDB" id="A0A401FV74"/>
<comment type="caution">
    <text evidence="1">The sequence shown here is derived from an EMBL/GenBank/DDBJ whole genome shotgun (WGS) entry which is preliminary data.</text>
</comment>
<dbReference type="Proteomes" id="UP000288096">
    <property type="component" value="Unassembled WGS sequence"/>
</dbReference>
<sequence>MKRNVLSVFLSVFISVFLWVAVGECNSDAYRGDYKIRSPLLFAKKDKKHKHHKKQDAYVYYYYPAAHIYFSPEKKDWFYRKGDKWKKAKHLPKHIRVHDAKHVVVRTGTDQPYLFFDAHKAKYAPHAARLKREFHYYPVYRVYSSPDQKSWFYQKDGKWKKHKKLPKHIRVQGAKYVVVRTETDQPYLFFDAHKVKYAPHVAKAKRKFHYYPVYRVYSSPDQKFWFYQKDGKWKKYKTRPHGIRPGKTDYVVLSAESDQPYVYFKKHNAKYGAGYGRRYTYYPSDRVYFDARDKVYFYPHKKGWKKDKKLPRHIRLKDAETVVLYLDEDRPYIYFEGR</sequence>
<accession>A0A401FV74</accession>
<dbReference type="RefSeq" id="WP_124328221.1">
    <property type="nucleotide sequence ID" value="NZ_BEXT01000001.1"/>
</dbReference>
<evidence type="ECO:0000313" key="2">
    <source>
        <dbReference type="Proteomes" id="UP000288096"/>
    </source>
</evidence>
<gene>
    <name evidence="1" type="ORF">DENIS_1820</name>
</gene>
<proteinExistence type="predicted"/>
<keyword evidence="2" id="KW-1185">Reference proteome</keyword>
<protein>
    <submittedName>
        <fullName evidence="1">Uncharacterized protein</fullName>
    </submittedName>
</protein>